<dbReference type="CDD" id="cd00086">
    <property type="entry name" value="homeodomain"/>
    <property type="match status" value="1"/>
</dbReference>
<evidence type="ECO:0000256" key="2">
    <source>
        <dbReference type="ARBA" id="ARBA00023155"/>
    </source>
</evidence>
<dbReference type="GO" id="GO:0005634">
    <property type="term" value="C:nucleus"/>
    <property type="evidence" value="ECO:0007669"/>
    <property type="project" value="UniProtKB-SubCell"/>
</dbReference>
<dbReference type="Pfam" id="PF00046">
    <property type="entry name" value="Homeodomain"/>
    <property type="match status" value="1"/>
</dbReference>
<dbReference type="GO" id="GO:0000981">
    <property type="term" value="F:DNA-binding transcription factor activity, RNA polymerase II-specific"/>
    <property type="evidence" value="ECO:0007669"/>
    <property type="project" value="TreeGrafter"/>
</dbReference>
<evidence type="ECO:0000256" key="1">
    <source>
        <dbReference type="ARBA" id="ARBA00023125"/>
    </source>
</evidence>
<gene>
    <name evidence="8" type="ORF">DEA37_0006944</name>
</gene>
<protein>
    <recommendedName>
        <fullName evidence="7">Homeobox domain-containing protein</fullName>
    </recommendedName>
</protein>
<evidence type="ECO:0000313" key="8">
    <source>
        <dbReference type="EMBL" id="KAA3674669.1"/>
    </source>
</evidence>
<name>A0A5J4NH93_9TREM</name>
<keyword evidence="3 4" id="KW-0539">Nucleus</keyword>
<dbReference type="PANTHER" id="PTHR24327:SF81">
    <property type="entry name" value="HOMEOTIC PROTEIN DISTAL-LESS-RELATED"/>
    <property type="match status" value="1"/>
</dbReference>
<evidence type="ECO:0000313" key="9">
    <source>
        <dbReference type="Proteomes" id="UP000324629"/>
    </source>
</evidence>
<dbReference type="InterPro" id="IPR009057">
    <property type="entry name" value="Homeodomain-like_sf"/>
</dbReference>
<feature type="DNA-binding region" description="Homeobox" evidence="4">
    <location>
        <begin position="326"/>
        <end position="370"/>
    </location>
</feature>
<dbReference type="Gene3D" id="1.10.10.60">
    <property type="entry name" value="Homeodomain-like"/>
    <property type="match status" value="1"/>
</dbReference>
<organism evidence="8 9">
    <name type="scientific">Paragonimus westermani</name>
    <dbReference type="NCBI Taxonomy" id="34504"/>
    <lineage>
        <taxon>Eukaryota</taxon>
        <taxon>Metazoa</taxon>
        <taxon>Spiralia</taxon>
        <taxon>Lophotrochozoa</taxon>
        <taxon>Platyhelminthes</taxon>
        <taxon>Trematoda</taxon>
        <taxon>Digenea</taxon>
        <taxon>Plagiorchiida</taxon>
        <taxon>Troglotremata</taxon>
        <taxon>Troglotrematidae</taxon>
        <taxon>Paragonimus</taxon>
    </lineage>
</organism>
<evidence type="ECO:0000256" key="4">
    <source>
        <dbReference type="PROSITE-ProRule" id="PRU00108"/>
    </source>
</evidence>
<sequence length="500" mass="55231">MLLNRSSESISPLESYDNARLMSADFEPLNLGLNDTIAANFDVSLMDVAMSDKGAQMTGVDIKSVESVLEAPLCSPSPSVQWDQLSHGSVTGMPLQILPPQFPTISSNMDVICNREGQHVVDRRNKTSACKDQMDNMTPYLPARVSVSDHESYPMLSHVYDILVENERKKTELSTTSDYPLACKRTSFPEMNQTDESTELKSQEFNYDCGLRVRSSSSSAICPSVTSITETCGAERSASNTHEADNEALIHVSRHGGQEEKAHSPFGTRNSLSAHRLQQSAPTIPPAYNGQTTNPIHFPYPIQTSTNDDNLADVDNSVSTVRGKKVRKPRTIYSIWQLQVLNRRFVQSQYLNLTERASLAAQLGLTQTQESEDGTSPSTTPHPMTDRMYGSTTSDIGEAKSEKGYLNESDENKVPVVSEDRVKAIDNHMADVDSNLIKTTPSGKYDYVSSDAQNKETRYEGLGQLVNHPPQMLAAKLLSHLLHPTQNQKKNFLLDGQAEV</sequence>
<dbReference type="SMART" id="SM00389">
    <property type="entry name" value="HOX"/>
    <property type="match status" value="1"/>
</dbReference>
<dbReference type="InterPro" id="IPR001356">
    <property type="entry name" value="HD"/>
</dbReference>
<feature type="domain" description="Homeobox" evidence="7">
    <location>
        <begin position="324"/>
        <end position="369"/>
    </location>
</feature>
<evidence type="ECO:0000256" key="3">
    <source>
        <dbReference type="ARBA" id="ARBA00023242"/>
    </source>
</evidence>
<keyword evidence="1 4" id="KW-0238">DNA-binding</keyword>
<reference evidence="8 9" key="1">
    <citation type="journal article" date="2019" name="Gigascience">
        <title>Whole-genome sequence of the oriental lung fluke Paragonimus westermani.</title>
        <authorList>
            <person name="Oey H."/>
            <person name="Zakrzewski M."/>
            <person name="Narain K."/>
            <person name="Devi K.R."/>
            <person name="Agatsuma T."/>
            <person name="Nawaratna S."/>
            <person name="Gobert G.N."/>
            <person name="Jones M.K."/>
            <person name="Ragan M.A."/>
            <person name="McManus D.P."/>
            <person name="Krause L."/>
        </authorList>
    </citation>
    <scope>NUCLEOTIDE SEQUENCE [LARGE SCALE GENOMIC DNA]</scope>
    <source>
        <strain evidence="8 9">IND2009</strain>
    </source>
</reference>
<accession>A0A5J4NH93</accession>
<keyword evidence="9" id="KW-1185">Reference proteome</keyword>
<evidence type="ECO:0000259" key="7">
    <source>
        <dbReference type="PROSITE" id="PS50071"/>
    </source>
</evidence>
<evidence type="ECO:0000256" key="6">
    <source>
        <dbReference type="SAM" id="MobiDB-lite"/>
    </source>
</evidence>
<feature type="compositionally biased region" description="Polar residues" evidence="6">
    <location>
        <begin position="365"/>
        <end position="382"/>
    </location>
</feature>
<dbReference type="Proteomes" id="UP000324629">
    <property type="component" value="Unassembled WGS sequence"/>
</dbReference>
<comment type="caution">
    <text evidence="8">The sequence shown here is derived from an EMBL/GenBank/DDBJ whole genome shotgun (WGS) entry which is preliminary data.</text>
</comment>
<evidence type="ECO:0000256" key="5">
    <source>
        <dbReference type="RuleBase" id="RU000682"/>
    </source>
</evidence>
<dbReference type="GO" id="GO:0000978">
    <property type="term" value="F:RNA polymerase II cis-regulatory region sequence-specific DNA binding"/>
    <property type="evidence" value="ECO:0007669"/>
    <property type="project" value="TreeGrafter"/>
</dbReference>
<dbReference type="PROSITE" id="PS50071">
    <property type="entry name" value="HOMEOBOX_2"/>
    <property type="match status" value="1"/>
</dbReference>
<comment type="subcellular location">
    <subcellularLocation>
        <location evidence="4 5">Nucleus</location>
    </subcellularLocation>
</comment>
<dbReference type="PANTHER" id="PTHR24327">
    <property type="entry name" value="HOMEOBOX PROTEIN"/>
    <property type="match status" value="1"/>
</dbReference>
<proteinExistence type="predicted"/>
<dbReference type="InterPro" id="IPR050460">
    <property type="entry name" value="Distal-less_Homeobox_TF"/>
</dbReference>
<dbReference type="AlphaFoldDB" id="A0A5J4NH93"/>
<feature type="region of interest" description="Disordered" evidence="6">
    <location>
        <begin position="365"/>
        <end position="388"/>
    </location>
</feature>
<dbReference type="EMBL" id="QNGE01002990">
    <property type="protein sequence ID" value="KAA3674669.1"/>
    <property type="molecule type" value="Genomic_DNA"/>
</dbReference>
<keyword evidence="2 4" id="KW-0371">Homeobox</keyword>
<dbReference type="SUPFAM" id="SSF46689">
    <property type="entry name" value="Homeodomain-like"/>
    <property type="match status" value="1"/>
</dbReference>